<evidence type="ECO:0000256" key="2">
    <source>
        <dbReference type="ARBA" id="ARBA00022741"/>
    </source>
</evidence>
<evidence type="ECO:0000256" key="4">
    <source>
        <dbReference type="ARBA" id="ARBA00023134"/>
    </source>
</evidence>
<feature type="region of interest" description="Disordered" evidence="6">
    <location>
        <begin position="190"/>
        <end position="217"/>
    </location>
</feature>
<proteinExistence type="inferred from homology"/>
<dbReference type="InterPro" id="IPR027417">
    <property type="entry name" value="P-loop_NTPase"/>
</dbReference>
<name>A0ABT0YEG8_9ACTN</name>
<evidence type="ECO:0000259" key="7">
    <source>
        <dbReference type="PROSITE" id="PS51705"/>
    </source>
</evidence>
<dbReference type="NCBIfam" id="TIGR03156">
    <property type="entry name" value="GTP_HflX"/>
    <property type="match status" value="1"/>
</dbReference>
<keyword evidence="9" id="KW-1185">Reference proteome</keyword>
<dbReference type="PANTHER" id="PTHR10229">
    <property type="entry name" value="GTP-BINDING PROTEIN HFLX"/>
    <property type="match status" value="1"/>
</dbReference>
<comment type="subcellular location">
    <subcellularLocation>
        <location evidence="5">Cytoplasm</location>
    </subcellularLocation>
    <text evidence="5">May associate with membranes.</text>
</comment>
<dbReference type="InterPro" id="IPR016496">
    <property type="entry name" value="GTPase_HflX"/>
</dbReference>
<feature type="compositionally biased region" description="Gly residues" evidence="6">
    <location>
        <begin position="193"/>
        <end position="209"/>
    </location>
</feature>
<dbReference type="Gene3D" id="6.10.250.2860">
    <property type="match status" value="1"/>
</dbReference>
<organism evidence="8 9">
    <name type="scientific">Paractinoplanes hotanensis</name>
    <dbReference type="NCBI Taxonomy" id="2906497"/>
    <lineage>
        <taxon>Bacteria</taxon>
        <taxon>Bacillati</taxon>
        <taxon>Actinomycetota</taxon>
        <taxon>Actinomycetes</taxon>
        <taxon>Micromonosporales</taxon>
        <taxon>Micromonosporaceae</taxon>
        <taxon>Paractinoplanes</taxon>
    </lineage>
</organism>
<dbReference type="SUPFAM" id="SSF52540">
    <property type="entry name" value="P-loop containing nucleoside triphosphate hydrolases"/>
    <property type="match status" value="1"/>
</dbReference>
<dbReference type="InterPro" id="IPR030394">
    <property type="entry name" value="G_HFLX_dom"/>
</dbReference>
<keyword evidence="1" id="KW-0479">Metal-binding</keyword>
<evidence type="ECO:0000256" key="3">
    <source>
        <dbReference type="ARBA" id="ARBA00022842"/>
    </source>
</evidence>
<reference evidence="8 9" key="1">
    <citation type="submission" date="2022-06" db="EMBL/GenBank/DDBJ databases">
        <title>Actinoplanes abujensis sp. nov., isolated from Nigerian arid soil.</title>
        <authorList>
            <person name="Ding P."/>
        </authorList>
    </citation>
    <scope>NUCLEOTIDE SEQUENCE [LARGE SCALE GENOMIC DNA]</scope>
    <source>
        <strain evidence="9">TRM88002</strain>
    </source>
</reference>
<dbReference type="InterPro" id="IPR025121">
    <property type="entry name" value="GTPase_HflX_N"/>
</dbReference>
<evidence type="ECO:0000256" key="1">
    <source>
        <dbReference type="ARBA" id="ARBA00022723"/>
    </source>
</evidence>
<dbReference type="Pfam" id="PF13167">
    <property type="entry name" value="GTP-bdg_N"/>
    <property type="match status" value="1"/>
</dbReference>
<keyword evidence="2 5" id="KW-0547">Nucleotide-binding</keyword>
<dbReference type="EMBL" id="JAMQOL010000063">
    <property type="protein sequence ID" value="MCM4083659.1"/>
    <property type="molecule type" value="Genomic_DNA"/>
</dbReference>
<dbReference type="PIRSF" id="PIRSF006809">
    <property type="entry name" value="GTP-binding_hflX_prd"/>
    <property type="match status" value="1"/>
</dbReference>
<dbReference type="InterPro" id="IPR032305">
    <property type="entry name" value="GTP-bd_M"/>
</dbReference>
<dbReference type="Proteomes" id="UP001523216">
    <property type="component" value="Unassembled WGS sequence"/>
</dbReference>
<dbReference type="InterPro" id="IPR042108">
    <property type="entry name" value="GTPase_HflX_N_sf"/>
</dbReference>
<gene>
    <name evidence="5 8" type="primary">hflX</name>
    <name evidence="8" type="ORF">LXN57_39540</name>
</gene>
<dbReference type="RefSeq" id="WP_251803359.1">
    <property type="nucleotide sequence ID" value="NZ_JAMQOL010000063.1"/>
</dbReference>
<dbReference type="CDD" id="cd01878">
    <property type="entry name" value="HflX"/>
    <property type="match status" value="1"/>
</dbReference>
<dbReference type="Pfam" id="PF01926">
    <property type="entry name" value="MMR_HSR1"/>
    <property type="match status" value="1"/>
</dbReference>
<evidence type="ECO:0000256" key="6">
    <source>
        <dbReference type="SAM" id="MobiDB-lite"/>
    </source>
</evidence>
<dbReference type="PROSITE" id="PS51705">
    <property type="entry name" value="G_HFLX"/>
    <property type="match status" value="1"/>
</dbReference>
<evidence type="ECO:0000313" key="9">
    <source>
        <dbReference type="Proteomes" id="UP001523216"/>
    </source>
</evidence>
<accession>A0ABT0YEG8</accession>
<dbReference type="HAMAP" id="MF_00900">
    <property type="entry name" value="GTPase_HflX"/>
    <property type="match status" value="1"/>
</dbReference>
<evidence type="ECO:0000256" key="5">
    <source>
        <dbReference type="HAMAP-Rule" id="MF_00900"/>
    </source>
</evidence>
<comment type="subunit">
    <text evidence="5">Monomer. Associates with the 50S ribosomal subunit.</text>
</comment>
<protein>
    <recommendedName>
        <fullName evidence="5">GTPase HflX</fullName>
    </recommendedName>
    <alternativeName>
        <fullName evidence="5">GTP-binding protein HflX</fullName>
    </alternativeName>
</protein>
<dbReference type="Gene3D" id="3.40.50.300">
    <property type="entry name" value="P-loop containing nucleotide triphosphate hydrolases"/>
    <property type="match status" value="1"/>
</dbReference>
<sequence>MRNTYQAPVLEVDEPDVTSGELELEERHSLRRVAGLSTELTDITEVEYRQLRLERVVLVGVWTEGSVEDADNSLAELAALAETAGSQVLEGLIQRRSRPDTATFIGRGKVEELRDAVVATGADTVICDGELSPSQLRNLEQQTKVKVVDRTALILDIFAQHAKSKEGKAQVELAQLQYLLPRLRGWGDSLSRQGGGAGGGSGGGVGTRGPGETKLETDRRRINQRIAKLRREIKAMRTVRQTKRSRRQSSGVPAVAIAGYTNAGKSSLLNRLTQAGVLVEDALFATLDPTTRRTAAEDGRVYTLSDTVGFVRHLPHQIVEAFRSTLEEVSYADLVVHVVDGAHPDPEGQVSAVREVLADVSADAIPELLVINKMDAADEETVLRLKRAWPDAVFVSARSGAGIAELQQAIAERLPKPAVDLRVLLPYDRGDLVARIHRTGQVLHTLHVEEGTEMRILVDERLANELESFRH</sequence>
<dbReference type="InterPro" id="IPR006073">
    <property type="entry name" value="GTP-bd"/>
</dbReference>
<comment type="caution">
    <text evidence="8">The sequence shown here is derived from an EMBL/GenBank/DDBJ whole genome shotgun (WGS) entry which is preliminary data.</text>
</comment>
<dbReference type="Gene3D" id="3.40.50.11060">
    <property type="entry name" value="GTPase HflX, N-terminal domain"/>
    <property type="match status" value="1"/>
</dbReference>
<keyword evidence="3" id="KW-0460">Magnesium</keyword>
<comment type="function">
    <text evidence="5">GTPase that associates with the 50S ribosomal subunit and may have a role during protein synthesis or ribosome biogenesis.</text>
</comment>
<comment type="similarity">
    <text evidence="5">Belongs to the TRAFAC class OBG-HflX-like GTPase superfamily. HflX GTPase family.</text>
</comment>
<dbReference type="PRINTS" id="PR00326">
    <property type="entry name" value="GTP1OBG"/>
</dbReference>
<dbReference type="Pfam" id="PF16360">
    <property type="entry name" value="GTP-bdg_M"/>
    <property type="match status" value="1"/>
</dbReference>
<feature type="domain" description="Hflx-type G" evidence="7">
    <location>
        <begin position="253"/>
        <end position="418"/>
    </location>
</feature>
<evidence type="ECO:0000313" key="8">
    <source>
        <dbReference type="EMBL" id="MCM4083659.1"/>
    </source>
</evidence>
<keyword evidence="5" id="KW-0963">Cytoplasm</keyword>
<keyword evidence="4 5" id="KW-0342">GTP-binding</keyword>
<dbReference type="PANTHER" id="PTHR10229:SF0">
    <property type="entry name" value="GTP-BINDING PROTEIN 6-RELATED"/>
    <property type="match status" value="1"/>
</dbReference>